<evidence type="ECO:0000259" key="3">
    <source>
        <dbReference type="Pfam" id="PF13439"/>
    </source>
</evidence>
<dbReference type="Pfam" id="PF13439">
    <property type="entry name" value="Glyco_transf_4"/>
    <property type="match status" value="1"/>
</dbReference>
<dbReference type="SUPFAM" id="SSF53756">
    <property type="entry name" value="UDP-Glycosyltransferase/glycogen phosphorylase"/>
    <property type="match status" value="1"/>
</dbReference>
<dbReference type="RefSeq" id="WP_116495383.1">
    <property type="nucleotide sequence ID" value="NZ_QENZ01000003.1"/>
</dbReference>
<feature type="domain" description="Glycosyltransferase subfamily 4-like N-terminal" evidence="3">
    <location>
        <begin position="14"/>
        <end position="161"/>
    </location>
</feature>
<feature type="domain" description="Glycosyl transferase family 1" evidence="2">
    <location>
        <begin position="187"/>
        <end position="347"/>
    </location>
</feature>
<accession>A0A7L4UPW7</accession>
<protein>
    <submittedName>
        <fullName evidence="4">Glycosyltransferase involved in cell wall biosynthesis</fullName>
    </submittedName>
</protein>
<dbReference type="PANTHER" id="PTHR46401:SF2">
    <property type="entry name" value="GLYCOSYLTRANSFERASE WBBK-RELATED"/>
    <property type="match status" value="1"/>
</dbReference>
<name>A0A7L4UPW7_BALHA</name>
<dbReference type="Pfam" id="PF00534">
    <property type="entry name" value="Glycos_transf_1"/>
    <property type="match status" value="1"/>
</dbReference>
<dbReference type="AlphaFoldDB" id="A0A7L4UPW7"/>
<keyword evidence="5" id="KW-1185">Reference proteome</keyword>
<dbReference type="InterPro" id="IPR001296">
    <property type="entry name" value="Glyco_trans_1"/>
</dbReference>
<evidence type="ECO:0000313" key="4">
    <source>
        <dbReference type="EMBL" id="PVX51806.1"/>
    </source>
</evidence>
<dbReference type="GO" id="GO:0009103">
    <property type="term" value="P:lipopolysaccharide biosynthetic process"/>
    <property type="evidence" value="ECO:0007669"/>
    <property type="project" value="TreeGrafter"/>
</dbReference>
<organism evidence="4 5">
    <name type="scientific">Balneicella halophila</name>
    <dbReference type="NCBI Taxonomy" id="1537566"/>
    <lineage>
        <taxon>Bacteria</taxon>
        <taxon>Pseudomonadati</taxon>
        <taxon>Bacteroidota</taxon>
        <taxon>Bacteroidia</taxon>
        <taxon>Bacteroidales</taxon>
        <taxon>Balneicellaceae</taxon>
        <taxon>Balneicella</taxon>
    </lineage>
</organism>
<dbReference type="Gene3D" id="3.40.50.2000">
    <property type="entry name" value="Glycogen Phosphorylase B"/>
    <property type="match status" value="2"/>
</dbReference>
<reference evidence="4 5" key="1">
    <citation type="submission" date="2018-05" db="EMBL/GenBank/DDBJ databases">
        <title>Genomic Encyclopedia of Type Strains, Phase IV (KMG-IV): sequencing the most valuable type-strain genomes for metagenomic binning, comparative biology and taxonomic classification.</title>
        <authorList>
            <person name="Goeker M."/>
        </authorList>
    </citation>
    <scope>NUCLEOTIDE SEQUENCE [LARGE SCALE GENOMIC DNA]</scope>
    <source>
        <strain evidence="4 5">DSM 28579</strain>
    </source>
</reference>
<dbReference type="Proteomes" id="UP000251835">
    <property type="component" value="Unassembled WGS sequence"/>
</dbReference>
<dbReference type="OrthoDB" id="9771846at2"/>
<dbReference type="GO" id="GO:0016757">
    <property type="term" value="F:glycosyltransferase activity"/>
    <property type="evidence" value="ECO:0007669"/>
    <property type="project" value="InterPro"/>
</dbReference>
<keyword evidence="1 4" id="KW-0808">Transferase</keyword>
<gene>
    <name evidence="4" type="ORF">C7377_0092</name>
</gene>
<dbReference type="EMBL" id="QENZ01000003">
    <property type="protein sequence ID" value="PVX51806.1"/>
    <property type="molecule type" value="Genomic_DNA"/>
</dbReference>
<evidence type="ECO:0000256" key="1">
    <source>
        <dbReference type="ARBA" id="ARBA00022679"/>
    </source>
</evidence>
<dbReference type="InterPro" id="IPR028098">
    <property type="entry name" value="Glyco_trans_4-like_N"/>
</dbReference>
<dbReference type="PANTHER" id="PTHR46401">
    <property type="entry name" value="GLYCOSYLTRANSFERASE WBBK-RELATED"/>
    <property type="match status" value="1"/>
</dbReference>
<sequence length="374" mass="43271">MKIAMLSTFYPYRGGIAQFNARLYNELSKSHDVRAYTFSRQYPSLLFPGKTQYVVDAKDAEKVNAVRILDSVNPFSYWKTGKTIKTWNPDVLFLRYWHPFFAPSLGTVAKMLKKDVKVITLVDNAVPHEDKAIYKPFTHYFTKQSDGFVAMSKIVENDLRRLAPKVPCLLKQHPLYNHFGEKKDKIKMLKKYSLATNKKTLLFFGFIREYKGLDILIEAFAKLNDNYQLIIAGESYTDFSKYQYLINKNPNKERIVLLNRYIADEEVASLFSCADVCVQPYRSATQSGITAVSYHFDVPMIVTNVGGLKEDVRHEKTGLIVEEINATAIVDAIVYYFNENKRETFQKGIRELKKELSWKAFCEELLEFISNLKK</sequence>
<evidence type="ECO:0000313" key="5">
    <source>
        <dbReference type="Proteomes" id="UP000251835"/>
    </source>
</evidence>
<evidence type="ECO:0000259" key="2">
    <source>
        <dbReference type="Pfam" id="PF00534"/>
    </source>
</evidence>
<comment type="caution">
    <text evidence="4">The sequence shown here is derived from an EMBL/GenBank/DDBJ whole genome shotgun (WGS) entry which is preliminary data.</text>
</comment>
<proteinExistence type="predicted"/>